<protein>
    <recommendedName>
        <fullName evidence="4">DUF1294 domain-containing protein</fullName>
    </recommendedName>
</protein>
<keyword evidence="1" id="KW-1133">Transmembrane helix</keyword>
<name>A0A5C6ECT9_9BACT</name>
<organism evidence="2 3">
    <name type="scientific">Novipirellula aureliae</name>
    <dbReference type="NCBI Taxonomy" id="2527966"/>
    <lineage>
        <taxon>Bacteria</taxon>
        <taxon>Pseudomonadati</taxon>
        <taxon>Planctomycetota</taxon>
        <taxon>Planctomycetia</taxon>
        <taxon>Pirellulales</taxon>
        <taxon>Pirellulaceae</taxon>
        <taxon>Novipirellula</taxon>
    </lineage>
</organism>
<accession>A0A5C6ECT9</accession>
<keyword evidence="1" id="KW-0812">Transmembrane</keyword>
<proteinExistence type="predicted"/>
<sequence>MLVLIAIWTLVASVVAGILYAVDKRAARRDSRRVSEKTLLLWSLAGGWPGAWLVGQRIRHKTQKRSFRLQFAFCVVVNVTITAIMVARDLL</sequence>
<dbReference type="EMBL" id="SJPY01000001">
    <property type="protein sequence ID" value="TWU45366.1"/>
    <property type="molecule type" value="Genomic_DNA"/>
</dbReference>
<dbReference type="RefSeq" id="WP_146598084.1">
    <property type="nucleotide sequence ID" value="NZ_SJPY01000001.1"/>
</dbReference>
<comment type="caution">
    <text evidence="2">The sequence shown here is derived from an EMBL/GenBank/DDBJ whole genome shotgun (WGS) entry which is preliminary data.</text>
</comment>
<gene>
    <name evidence="2" type="ORF">Q31b_05380</name>
</gene>
<dbReference type="PIRSF" id="PIRSF002599">
    <property type="entry name" value="Cold_shock_A"/>
    <property type="match status" value="1"/>
</dbReference>
<keyword evidence="3" id="KW-1185">Reference proteome</keyword>
<dbReference type="OrthoDB" id="1698854at2"/>
<feature type="transmembrane region" description="Helical" evidence="1">
    <location>
        <begin position="67"/>
        <end position="87"/>
    </location>
</feature>
<evidence type="ECO:0000313" key="2">
    <source>
        <dbReference type="EMBL" id="TWU45366.1"/>
    </source>
</evidence>
<dbReference type="Pfam" id="PF06961">
    <property type="entry name" value="DUF1294"/>
    <property type="match status" value="1"/>
</dbReference>
<reference evidence="2 3" key="1">
    <citation type="submission" date="2019-02" db="EMBL/GenBank/DDBJ databases">
        <title>Deep-cultivation of Planctomycetes and their phenomic and genomic characterization uncovers novel biology.</title>
        <authorList>
            <person name="Wiegand S."/>
            <person name="Jogler M."/>
            <person name="Boedeker C."/>
            <person name="Pinto D."/>
            <person name="Vollmers J."/>
            <person name="Rivas-Marin E."/>
            <person name="Kohn T."/>
            <person name="Peeters S.H."/>
            <person name="Heuer A."/>
            <person name="Rast P."/>
            <person name="Oberbeckmann S."/>
            <person name="Bunk B."/>
            <person name="Jeske O."/>
            <person name="Meyerdierks A."/>
            <person name="Storesund J.E."/>
            <person name="Kallscheuer N."/>
            <person name="Luecker S."/>
            <person name="Lage O.M."/>
            <person name="Pohl T."/>
            <person name="Merkel B.J."/>
            <person name="Hornburger P."/>
            <person name="Mueller R.-W."/>
            <person name="Bruemmer F."/>
            <person name="Labrenz M."/>
            <person name="Spormann A.M."/>
            <person name="Op Den Camp H."/>
            <person name="Overmann J."/>
            <person name="Amann R."/>
            <person name="Jetten M.S.M."/>
            <person name="Mascher T."/>
            <person name="Medema M.H."/>
            <person name="Devos D.P."/>
            <person name="Kaster A.-K."/>
            <person name="Ovreas L."/>
            <person name="Rohde M."/>
            <person name="Galperin M.Y."/>
            <person name="Jogler C."/>
        </authorList>
    </citation>
    <scope>NUCLEOTIDE SEQUENCE [LARGE SCALE GENOMIC DNA]</scope>
    <source>
        <strain evidence="2 3">Q31b</strain>
    </source>
</reference>
<dbReference type="Proteomes" id="UP000315471">
    <property type="component" value="Unassembled WGS sequence"/>
</dbReference>
<dbReference type="InterPro" id="IPR010718">
    <property type="entry name" value="DUF1294"/>
</dbReference>
<evidence type="ECO:0000313" key="3">
    <source>
        <dbReference type="Proteomes" id="UP000315471"/>
    </source>
</evidence>
<evidence type="ECO:0000256" key="1">
    <source>
        <dbReference type="SAM" id="Phobius"/>
    </source>
</evidence>
<dbReference type="InterPro" id="IPR012156">
    <property type="entry name" value="Cold_shock_CspA"/>
</dbReference>
<evidence type="ECO:0008006" key="4">
    <source>
        <dbReference type="Google" id="ProtNLM"/>
    </source>
</evidence>
<dbReference type="GO" id="GO:0003676">
    <property type="term" value="F:nucleic acid binding"/>
    <property type="evidence" value="ECO:0007669"/>
    <property type="project" value="InterPro"/>
</dbReference>
<dbReference type="AlphaFoldDB" id="A0A5C6ECT9"/>
<keyword evidence="1" id="KW-0472">Membrane</keyword>